<dbReference type="InterPro" id="IPR023416">
    <property type="entry name" value="Transthyretin/HIU_hydrolase_d"/>
</dbReference>
<reference evidence="2 3" key="1">
    <citation type="submission" date="2023-07" db="EMBL/GenBank/DDBJ databases">
        <title>Sorghum-associated microbial communities from plants grown in Nebraska, USA.</title>
        <authorList>
            <person name="Schachtman D."/>
        </authorList>
    </citation>
    <scope>NUCLEOTIDE SEQUENCE [LARGE SCALE GENOMIC DNA]</scope>
    <source>
        <strain evidence="2 3">BE240</strain>
    </source>
</reference>
<dbReference type="PANTHER" id="PTHR10395:SF7">
    <property type="entry name" value="5-HYDROXYISOURATE HYDROLASE"/>
    <property type="match status" value="1"/>
</dbReference>
<dbReference type="EMBL" id="JAVDWE010000004">
    <property type="protein sequence ID" value="MDR7094079.1"/>
    <property type="molecule type" value="Genomic_DNA"/>
</dbReference>
<dbReference type="InterPro" id="IPR036817">
    <property type="entry name" value="Transthyretin/HIU_hydrolase_sf"/>
</dbReference>
<proteinExistence type="predicted"/>
<organism evidence="2 3">
    <name type="scientific">Hydrogenophaga laconesensis</name>
    <dbReference type="NCBI Taxonomy" id="1805971"/>
    <lineage>
        <taxon>Bacteria</taxon>
        <taxon>Pseudomonadati</taxon>
        <taxon>Pseudomonadota</taxon>
        <taxon>Betaproteobacteria</taxon>
        <taxon>Burkholderiales</taxon>
        <taxon>Comamonadaceae</taxon>
        <taxon>Hydrogenophaga</taxon>
    </lineage>
</organism>
<gene>
    <name evidence="2" type="ORF">J2X09_001817</name>
</gene>
<dbReference type="SUPFAM" id="SSF49472">
    <property type="entry name" value="Transthyretin (synonym: prealbumin)"/>
    <property type="match status" value="1"/>
</dbReference>
<name>A0ABU1V9E2_9BURK</name>
<dbReference type="PANTHER" id="PTHR10395">
    <property type="entry name" value="URICASE AND TRANSTHYRETIN-RELATED"/>
    <property type="match status" value="1"/>
</dbReference>
<dbReference type="Proteomes" id="UP001265550">
    <property type="component" value="Unassembled WGS sequence"/>
</dbReference>
<dbReference type="RefSeq" id="WP_204733203.1">
    <property type="nucleotide sequence ID" value="NZ_JAVDWE010000004.1"/>
</dbReference>
<feature type="domain" description="Transthyretin/hydroxyisourate hydrolase" evidence="1">
    <location>
        <begin position="5"/>
        <end position="120"/>
    </location>
</feature>
<keyword evidence="3" id="KW-1185">Reference proteome</keyword>
<comment type="caution">
    <text evidence="2">The sequence shown here is derived from an EMBL/GenBank/DDBJ whole genome shotgun (WGS) entry which is preliminary data.</text>
</comment>
<protein>
    <submittedName>
        <fullName evidence="2">5-hydroxyisourate hydrolase-like protein (Transthyretin family)</fullName>
    </submittedName>
</protein>
<evidence type="ECO:0000259" key="1">
    <source>
        <dbReference type="Pfam" id="PF00576"/>
    </source>
</evidence>
<dbReference type="Pfam" id="PF00576">
    <property type="entry name" value="Transthyretin"/>
    <property type="match status" value="1"/>
</dbReference>
<evidence type="ECO:0000313" key="2">
    <source>
        <dbReference type="EMBL" id="MDR7094079.1"/>
    </source>
</evidence>
<dbReference type="Gene3D" id="2.60.40.180">
    <property type="entry name" value="Transthyretin/hydroxyisourate hydrolase domain"/>
    <property type="match status" value="1"/>
</dbReference>
<evidence type="ECO:0000313" key="3">
    <source>
        <dbReference type="Proteomes" id="UP001265550"/>
    </source>
</evidence>
<sequence length="122" mass="13098">MNGGISIHCVDVATGRVAVGLQVRVLRLGPDGHPLHPALAEGRVGPKGVLDHPVLMSDAITTGGYEVQFAVGDFYRDRGTGGPDPAFLEVVPYRFHISDSAQHYHLPFKFTAWGFSLFRGGA</sequence>
<accession>A0ABU1V9E2</accession>